<dbReference type="EMBL" id="JAHUTI010080387">
    <property type="protein sequence ID" value="MED6258368.1"/>
    <property type="molecule type" value="Genomic_DNA"/>
</dbReference>
<evidence type="ECO:0000313" key="2">
    <source>
        <dbReference type="Proteomes" id="UP001345963"/>
    </source>
</evidence>
<protein>
    <submittedName>
        <fullName evidence="1">Uncharacterized protein</fullName>
    </submittedName>
</protein>
<organism evidence="1 2">
    <name type="scientific">Ataeniobius toweri</name>
    <dbReference type="NCBI Taxonomy" id="208326"/>
    <lineage>
        <taxon>Eukaryota</taxon>
        <taxon>Metazoa</taxon>
        <taxon>Chordata</taxon>
        <taxon>Craniata</taxon>
        <taxon>Vertebrata</taxon>
        <taxon>Euteleostomi</taxon>
        <taxon>Actinopterygii</taxon>
        <taxon>Neopterygii</taxon>
        <taxon>Teleostei</taxon>
        <taxon>Neoteleostei</taxon>
        <taxon>Acanthomorphata</taxon>
        <taxon>Ovalentaria</taxon>
        <taxon>Atherinomorphae</taxon>
        <taxon>Cyprinodontiformes</taxon>
        <taxon>Goodeidae</taxon>
        <taxon>Ataeniobius</taxon>
    </lineage>
</organism>
<dbReference type="Proteomes" id="UP001345963">
    <property type="component" value="Unassembled WGS sequence"/>
</dbReference>
<gene>
    <name evidence="1" type="ORF">ATANTOWER_006325</name>
</gene>
<evidence type="ECO:0000313" key="1">
    <source>
        <dbReference type="EMBL" id="MED6258368.1"/>
    </source>
</evidence>
<proteinExistence type="predicted"/>
<reference evidence="1 2" key="1">
    <citation type="submission" date="2021-07" db="EMBL/GenBank/DDBJ databases">
        <authorList>
            <person name="Palmer J.M."/>
        </authorList>
    </citation>
    <scope>NUCLEOTIDE SEQUENCE [LARGE SCALE GENOMIC DNA]</scope>
    <source>
        <strain evidence="1 2">AT_MEX2019</strain>
        <tissue evidence="1">Muscle</tissue>
    </source>
</reference>
<comment type="caution">
    <text evidence="1">The sequence shown here is derived from an EMBL/GenBank/DDBJ whole genome shotgun (WGS) entry which is preliminary data.</text>
</comment>
<sequence>MIVNPHTTQNKQTKVQLSYTSIDGKSSGLKCHLQQSSSCAVQSKINTHCCTSCPLKTVRLRSPDHPPVQSLLDDGQIDFKPPPRLSVSPAPAIVVLNIFVVALRFF</sequence>
<accession>A0ABU7C6N0</accession>
<name>A0ABU7C6N0_9TELE</name>
<keyword evidence="2" id="KW-1185">Reference proteome</keyword>